<organism evidence="1 2">
    <name type="scientific">Candidatus Kerfeldbacteria bacterium RIFOXYB2_FULL_38_14</name>
    <dbReference type="NCBI Taxonomy" id="1798547"/>
    <lineage>
        <taxon>Bacteria</taxon>
        <taxon>Candidatus Kerfeldiibacteriota</taxon>
    </lineage>
</organism>
<proteinExistence type="predicted"/>
<name>A0A1G2BDB1_9BACT</name>
<comment type="caution">
    <text evidence="1">The sequence shown here is derived from an EMBL/GenBank/DDBJ whole genome shotgun (WGS) entry which is preliminary data.</text>
</comment>
<dbReference type="Proteomes" id="UP000176420">
    <property type="component" value="Unassembled WGS sequence"/>
</dbReference>
<dbReference type="AlphaFoldDB" id="A0A1G2BDB1"/>
<sequence>MVVALISYNILLPIPAASESSAAVKQTKTKIVKKTTKHKNINKKQKRHLKAKVKAAHKETVIKQKMQRQTPKRLPLMDDVQPLVVRTFQSNITYYASTPGQTDSNPFITASGSHVHWGGVAHNCLPFGTKIRIPEIYGDQIFIVEDRHSTRYGCRLVDVWTDYSTGQNPRNGHNATIEVLEDVK</sequence>
<protein>
    <recommendedName>
        <fullName evidence="3">3D domain-containing protein</fullName>
    </recommendedName>
</protein>
<evidence type="ECO:0000313" key="2">
    <source>
        <dbReference type="Proteomes" id="UP000176420"/>
    </source>
</evidence>
<evidence type="ECO:0008006" key="3">
    <source>
        <dbReference type="Google" id="ProtNLM"/>
    </source>
</evidence>
<dbReference type="EMBL" id="MHKI01000010">
    <property type="protein sequence ID" value="OGY87223.1"/>
    <property type="molecule type" value="Genomic_DNA"/>
</dbReference>
<dbReference type="CDD" id="cd22784">
    <property type="entry name" value="DPBB_MltA_YuiC-like"/>
    <property type="match status" value="1"/>
</dbReference>
<gene>
    <name evidence="1" type="ORF">A2319_01100</name>
</gene>
<accession>A0A1G2BDB1</accession>
<evidence type="ECO:0000313" key="1">
    <source>
        <dbReference type="EMBL" id="OGY87223.1"/>
    </source>
</evidence>
<reference evidence="1 2" key="1">
    <citation type="journal article" date="2016" name="Nat. Commun.">
        <title>Thousands of microbial genomes shed light on interconnected biogeochemical processes in an aquifer system.</title>
        <authorList>
            <person name="Anantharaman K."/>
            <person name="Brown C.T."/>
            <person name="Hug L.A."/>
            <person name="Sharon I."/>
            <person name="Castelle C.J."/>
            <person name="Probst A.J."/>
            <person name="Thomas B.C."/>
            <person name="Singh A."/>
            <person name="Wilkins M.J."/>
            <person name="Karaoz U."/>
            <person name="Brodie E.L."/>
            <person name="Williams K.H."/>
            <person name="Hubbard S.S."/>
            <person name="Banfield J.F."/>
        </authorList>
    </citation>
    <scope>NUCLEOTIDE SEQUENCE [LARGE SCALE GENOMIC DNA]</scope>
</reference>